<dbReference type="EMBL" id="CM018049">
    <property type="protein sequence ID" value="KAA8519606.1"/>
    <property type="molecule type" value="Genomic_DNA"/>
</dbReference>
<evidence type="ECO:0008006" key="6">
    <source>
        <dbReference type="Google" id="ProtNLM"/>
    </source>
</evidence>
<feature type="repeat" description="PPR" evidence="3">
    <location>
        <begin position="158"/>
        <end position="192"/>
    </location>
</feature>
<keyword evidence="2" id="KW-0677">Repeat</keyword>
<dbReference type="InterPro" id="IPR011990">
    <property type="entry name" value="TPR-like_helical_dom_sf"/>
</dbReference>
<dbReference type="SUPFAM" id="SSF48452">
    <property type="entry name" value="TPR-like"/>
    <property type="match status" value="2"/>
</dbReference>
<dbReference type="NCBIfam" id="TIGR00756">
    <property type="entry name" value="PPR"/>
    <property type="match status" value="3"/>
</dbReference>
<dbReference type="FunFam" id="1.25.40.10:FF:000690">
    <property type="entry name" value="Pentatricopeptide repeat-containing protein"/>
    <property type="match status" value="1"/>
</dbReference>
<dbReference type="PANTHER" id="PTHR47926:SF436">
    <property type="entry name" value="PENTATRICOPEPTIDE REPEAT-CONTAINING PROTEIN ELI1, CHLOROPLASTIC-LIKE ISOFORM X2"/>
    <property type="match status" value="1"/>
</dbReference>
<reference evidence="4 5" key="1">
    <citation type="submission" date="2019-09" db="EMBL/GenBank/DDBJ databases">
        <title>A chromosome-level genome assembly of the Chinese tupelo Nyssa sinensis.</title>
        <authorList>
            <person name="Yang X."/>
            <person name="Kang M."/>
            <person name="Yang Y."/>
            <person name="Xiong H."/>
            <person name="Wang M."/>
            <person name="Zhang Z."/>
            <person name="Wang Z."/>
            <person name="Wu H."/>
            <person name="Ma T."/>
            <person name="Liu J."/>
            <person name="Xi Z."/>
        </authorList>
    </citation>
    <scope>NUCLEOTIDE SEQUENCE [LARGE SCALE GENOMIC DNA]</scope>
    <source>
        <strain evidence="4">J267</strain>
        <tissue evidence="4">Leaf</tissue>
    </source>
</reference>
<dbReference type="GO" id="GO:0003729">
    <property type="term" value="F:mRNA binding"/>
    <property type="evidence" value="ECO:0007669"/>
    <property type="project" value="UniProtKB-ARBA"/>
</dbReference>
<dbReference type="AlphaFoldDB" id="A0A5J4ZPE6"/>
<gene>
    <name evidence="4" type="ORF">F0562_013949</name>
</gene>
<keyword evidence="5" id="KW-1185">Reference proteome</keyword>
<sequence>MATSVSELHQAHAHMLKTGLIRDPFAASRLIALAATTTNSQTVDYAYSIFNRIQHPNAYIYNTIIRAYANSPTPEHALIVYNKMLHDHVFPDKYTLTFGLKACANFRGVEEGRQVHGHAIKFGIECDVFISNTLIHMYANCGYFEIARGLLDGMLERDVISWNALLSPYAEMGLVDFARGVFDEMPERNVESWNFMISGYNGINVNGFLATALVDMYSKCGCIEKALEVFCNTSRKDISTWNSIIAGLSIHGFGEHALKIFSEMLVDGFKPNEVTFVSVLSACSRAGLLNEGRETFDLMVRVHGIQPTLEHYGCMVDLLGRFGLLEEAEELVRTMPLKLREVPVIWESLLGACRNHGDVELAEHVAKKLLELDPQDSSGYVQLSNIHASIGRWNDVMEVRRKMRAQGISKEPGCSMIEVDGIVHEFLAGEGMNS</sequence>
<proteinExistence type="inferred from homology"/>
<dbReference type="Pfam" id="PF01535">
    <property type="entry name" value="PPR"/>
    <property type="match status" value="4"/>
</dbReference>
<name>A0A5J4ZPE6_9ASTE</name>
<feature type="repeat" description="PPR" evidence="3">
    <location>
        <begin position="272"/>
        <end position="307"/>
    </location>
</feature>
<accession>A0A5J4ZPE6</accession>
<evidence type="ECO:0000256" key="2">
    <source>
        <dbReference type="ARBA" id="ARBA00022737"/>
    </source>
</evidence>
<organism evidence="4 5">
    <name type="scientific">Nyssa sinensis</name>
    <dbReference type="NCBI Taxonomy" id="561372"/>
    <lineage>
        <taxon>Eukaryota</taxon>
        <taxon>Viridiplantae</taxon>
        <taxon>Streptophyta</taxon>
        <taxon>Embryophyta</taxon>
        <taxon>Tracheophyta</taxon>
        <taxon>Spermatophyta</taxon>
        <taxon>Magnoliopsida</taxon>
        <taxon>eudicotyledons</taxon>
        <taxon>Gunneridae</taxon>
        <taxon>Pentapetalae</taxon>
        <taxon>asterids</taxon>
        <taxon>Cornales</taxon>
        <taxon>Nyssaceae</taxon>
        <taxon>Nyssa</taxon>
    </lineage>
</organism>
<dbReference type="PANTHER" id="PTHR47926">
    <property type="entry name" value="PENTATRICOPEPTIDE REPEAT-CONTAINING PROTEIN"/>
    <property type="match status" value="1"/>
</dbReference>
<evidence type="ECO:0000313" key="4">
    <source>
        <dbReference type="EMBL" id="KAA8519606.1"/>
    </source>
</evidence>
<dbReference type="PROSITE" id="PS51375">
    <property type="entry name" value="PPR"/>
    <property type="match status" value="4"/>
</dbReference>
<dbReference type="OrthoDB" id="330671at2759"/>
<protein>
    <recommendedName>
        <fullName evidence="6">Pentacotripeptide-repeat region of PRORP domain-containing protein</fullName>
    </recommendedName>
</protein>
<dbReference type="GO" id="GO:0009451">
    <property type="term" value="P:RNA modification"/>
    <property type="evidence" value="ECO:0007669"/>
    <property type="project" value="InterPro"/>
</dbReference>
<dbReference type="InterPro" id="IPR002885">
    <property type="entry name" value="PPR_rpt"/>
</dbReference>
<dbReference type="Pfam" id="PF13041">
    <property type="entry name" value="PPR_2"/>
    <property type="match status" value="2"/>
</dbReference>
<dbReference type="Proteomes" id="UP000325577">
    <property type="component" value="Linkage Group LG6"/>
</dbReference>
<dbReference type="Gene3D" id="1.25.40.10">
    <property type="entry name" value="Tetratricopeptide repeat domain"/>
    <property type="match status" value="3"/>
</dbReference>
<evidence type="ECO:0000256" key="3">
    <source>
        <dbReference type="PROSITE-ProRule" id="PRU00708"/>
    </source>
</evidence>
<feature type="repeat" description="PPR" evidence="3">
    <location>
        <begin position="57"/>
        <end position="91"/>
    </location>
</feature>
<evidence type="ECO:0000313" key="5">
    <source>
        <dbReference type="Proteomes" id="UP000325577"/>
    </source>
</evidence>
<feature type="repeat" description="PPR" evidence="3">
    <location>
        <begin position="237"/>
        <end position="271"/>
    </location>
</feature>
<evidence type="ECO:0000256" key="1">
    <source>
        <dbReference type="ARBA" id="ARBA00006643"/>
    </source>
</evidence>
<comment type="similarity">
    <text evidence="1">Belongs to the PPR family. PCMP-H subfamily.</text>
</comment>
<dbReference type="InterPro" id="IPR046848">
    <property type="entry name" value="E_motif"/>
</dbReference>
<dbReference type="InterPro" id="IPR046960">
    <property type="entry name" value="PPR_At4g14850-like_plant"/>
</dbReference>
<dbReference type="Pfam" id="PF20431">
    <property type="entry name" value="E_motif"/>
    <property type="match status" value="1"/>
</dbReference>
<dbReference type="FunFam" id="1.25.40.10:FF:000470">
    <property type="entry name" value="Pentatricopeptide repeat-containing protein At5g66520"/>
    <property type="match status" value="1"/>
</dbReference>